<dbReference type="OrthoDB" id="9810449at2"/>
<sequence length="271" mass="30223">MDYSALSRIKLFLLDMEGTFYAGGKLLPGSKRFLEAIGEQGADYLFMTNDSSLNRYEYAAKLGAMGLETPHTKVLTSGYATCAYLKRRQPDAKVYLVGTPALQDEFIRERIDVVNTMPDYIVLGFDTTLTYRKLSSLCQYVRSGVEFIATHPDLNHASKEGYLPDIGGVLAFVKATTNRDPDIIIGKPYRYMLDIVLENTGLLPEEIAVVGDRLYTDVAFGRSCGIPSILVLSGETSIDDLSRCPVKPDYTFADLGELAERLSRVYARHRR</sequence>
<keyword evidence="1 4" id="KW-0460">Magnesium</keyword>
<dbReference type="NCBIfam" id="TIGR01460">
    <property type="entry name" value="HAD-SF-IIA"/>
    <property type="match status" value="1"/>
</dbReference>
<proteinExistence type="inferred from homology"/>
<accession>A0A9X8UJ56</accession>
<reference evidence="5 6" key="1">
    <citation type="submission" date="2019-03" db="EMBL/GenBank/DDBJ databases">
        <title>Genomic Encyclopedia of Type Strains, Phase IV (KMG-IV): sequencing the most valuable type-strain genomes for metagenomic binning, comparative biology and taxonomic classification.</title>
        <authorList>
            <person name="Goeker M."/>
        </authorList>
    </citation>
    <scope>NUCLEOTIDE SEQUENCE [LARGE SCALE GENOMIC DNA]</scope>
    <source>
        <strain evidence="5 6">DSM 100433</strain>
    </source>
</reference>
<dbReference type="Pfam" id="PF13344">
    <property type="entry name" value="Hydrolase_6"/>
    <property type="match status" value="1"/>
</dbReference>
<comment type="caution">
    <text evidence="5">The sequence shown here is derived from an EMBL/GenBank/DDBJ whole genome shotgun (WGS) entry which is preliminary data.</text>
</comment>
<evidence type="ECO:0000313" key="5">
    <source>
        <dbReference type="EMBL" id="TCL42696.1"/>
    </source>
</evidence>
<keyword evidence="6" id="KW-1185">Reference proteome</keyword>
<dbReference type="Gene3D" id="3.40.50.1000">
    <property type="entry name" value="HAD superfamily/HAD-like"/>
    <property type="match status" value="2"/>
</dbReference>
<dbReference type="SUPFAM" id="SSF56784">
    <property type="entry name" value="HAD-like"/>
    <property type="match status" value="1"/>
</dbReference>
<dbReference type="GO" id="GO:0005737">
    <property type="term" value="C:cytoplasm"/>
    <property type="evidence" value="ECO:0007669"/>
    <property type="project" value="TreeGrafter"/>
</dbReference>
<comment type="similarity">
    <text evidence="1">Belongs to the HAD-like hydrolase superfamily. NagD family.</text>
</comment>
<feature type="binding site" evidence="4">
    <location>
        <position position="15"/>
    </location>
    <ligand>
        <name>Mg(2+)</name>
        <dbReference type="ChEBI" id="CHEBI:18420"/>
    </ligand>
</feature>
<comment type="function">
    <text evidence="1">Catalyzes the dephosphorylation of 2-6 carbon acid sugars in vitro.</text>
</comment>
<feature type="binding site" evidence="3">
    <location>
        <position position="156"/>
    </location>
    <ligand>
        <name>substrate</name>
    </ligand>
</feature>
<dbReference type="EMBL" id="SLUK01000008">
    <property type="protein sequence ID" value="TCL42696.1"/>
    <property type="molecule type" value="Genomic_DNA"/>
</dbReference>
<dbReference type="RefSeq" id="WP_079699734.1">
    <property type="nucleotide sequence ID" value="NZ_JADNAH010000102.1"/>
</dbReference>
<dbReference type="AlphaFoldDB" id="A0A9X8UJ56"/>
<dbReference type="EC" id="3.1.3.-" evidence="1"/>
<dbReference type="InterPro" id="IPR036412">
    <property type="entry name" value="HAD-like_sf"/>
</dbReference>
<feature type="binding site" evidence="3">
    <location>
        <position position="187"/>
    </location>
    <ligand>
        <name>substrate</name>
    </ligand>
</feature>
<evidence type="ECO:0000313" key="6">
    <source>
        <dbReference type="Proteomes" id="UP000294682"/>
    </source>
</evidence>
<dbReference type="PANTHER" id="PTHR19288">
    <property type="entry name" value="4-NITROPHENYLPHOSPHATASE-RELATED"/>
    <property type="match status" value="1"/>
</dbReference>
<comment type="cofactor">
    <cofactor evidence="4">
        <name>Mg(2+)</name>
        <dbReference type="ChEBI" id="CHEBI:18420"/>
    </cofactor>
    <text evidence="4">Divalent metal ions. Mg(2+) is the most effective.</text>
</comment>
<evidence type="ECO:0000256" key="4">
    <source>
        <dbReference type="PIRSR" id="PIRSR000915-3"/>
    </source>
</evidence>
<organism evidence="5 6">
    <name type="scientific">Harryflintia acetispora</name>
    <dbReference type="NCBI Taxonomy" id="1849041"/>
    <lineage>
        <taxon>Bacteria</taxon>
        <taxon>Bacillati</taxon>
        <taxon>Bacillota</taxon>
        <taxon>Clostridia</taxon>
        <taxon>Eubacteriales</taxon>
        <taxon>Oscillospiraceae</taxon>
        <taxon>Harryflintia</taxon>
    </lineage>
</organism>
<dbReference type="Pfam" id="PF13242">
    <property type="entry name" value="Hydrolase_like"/>
    <property type="match status" value="1"/>
</dbReference>
<evidence type="ECO:0000256" key="2">
    <source>
        <dbReference type="PIRSR" id="PIRSR000915-1"/>
    </source>
</evidence>
<dbReference type="InterPro" id="IPR023214">
    <property type="entry name" value="HAD_sf"/>
</dbReference>
<dbReference type="PIRSF" id="PIRSF000915">
    <property type="entry name" value="PGP-type_phosphatase"/>
    <property type="match status" value="1"/>
</dbReference>
<keyword evidence="1 4" id="KW-0479">Metal-binding</keyword>
<dbReference type="InterPro" id="IPR006357">
    <property type="entry name" value="HAD-SF_hydro_IIA"/>
</dbReference>
<feature type="active site" description="Nucleophile" evidence="2">
    <location>
        <position position="15"/>
    </location>
</feature>
<dbReference type="Proteomes" id="UP000294682">
    <property type="component" value="Unassembled WGS sequence"/>
</dbReference>
<dbReference type="GO" id="GO:0016791">
    <property type="term" value="F:phosphatase activity"/>
    <property type="evidence" value="ECO:0007669"/>
    <property type="project" value="TreeGrafter"/>
</dbReference>
<evidence type="ECO:0000256" key="1">
    <source>
        <dbReference type="PIRNR" id="PIRNR000915"/>
    </source>
</evidence>
<protein>
    <recommendedName>
        <fullName evidence="1">Acid sugar phosphatase</fullName>
        <ecNumber evidence="1">3.1.3.-</ecNumber>
    </recommendedName>
</protein>
<dbReference type="GO" id="GO:0046872">
    <property type="term" value="F:metal ion binding"/>
    <property type="evidence" value="ECO:0007669"/>
    <property type="project" value="UniProtKB-KW"/>
</dbReference>
<name>A0A9X8UJ56_9FIRM</name>
<evidence type="ECO:0000256" key="3">
    <source>
        <dbReference type="PIRSR" id="PIRSR000915-2"/>
    </source>
</evidence>
<gene>
    <name evidence="5" type="ORF">EDD78_1087</name>
</gene>
<feature type="binding site" evidence="4">
    <location>
        <position position="212"/>
    </location>
    <ligand>
        <name>Mg(2+)</name>
        <dbReference type="ChEBI" id="CHEBI:18420"/>
    </ligand>
</feature>
<dbReference type="PANTHER" id="PTHR19288:SF46">
    <property type="entry name" value="HALOACID DEHALOGENASE-LIKE HYDROLASE DOMAIN-CONTAINING PROTEIN 2"/>
    <property type="match status" value="1"/>
</dbReference>